<keyword evidence="2" id="KW-1185">Reference proteome</keyword>
<sequence>MDRPKVIFDSSTCCLILSGCDAVLLQVYTRLCSAESRSRCCFLLAGNVDSWERIRHSRITWLWAPPGVAAGMRSWSSIEMETETSSCCSMESKWSLRSSLLGT</sequence>
<dbReference type="Proteomes" id="UP000277928">
    <property type="component" value="Unassembled WGS sequence"/>
</dbReference>
<accession>A0A3P7K8E7</accession>
<evidence type="ECO:0000313" key="1">
    <source>
        <dbReference type="EMBL" id="VDM92897.1"/>
    </source>
</evidence>
<dbReference type="EMBL" id="UYRX01002200">
    <property type="protein sequence ID" value="VDM92897.1"/>
    <property type="molecule type" value="Genomic_DNA"/>
</dbReference>
<dbReference type="AlphaFoldDB" id="A0A3P7K8E7"/>
<evidence type="ECO:0000313" key="2">
    <source>
        <dbReference type="Proteomes" id="UP000277928"/>
    </source>
</evidence>
<protein>
    <submittedName>
        <fullName evidence="1">Uncharacterized protein</fullName>
    </submittedName>
</protein>
<organism evidence="1 2">
    <name type="scientific">Litomosoides sigmodontis</name>
    <name type="common">Filarial nematode worm</name>
    <dbReference type="NCBI Taxonomy" id="42156"/>
    <lineage>
        <taxon>Eukaryota</taxon>
        <taxon>Metazoa</taxon>
        <taxon>Ecdysozoa</taxon>
        <taxon>Nematoda</taxon>
        <taxon>Chromadorea</taxon>
        <taxon>Rhabditida</taxon>
        <taxon>Spirurina</taxon>
        <taxon>Spiruromorpha</taxon>
        <taxon>Filarioidea</taxon>
        <taxon>Onchocercidae</taxon>
        <taxon>Litomosoides</taxon>
    </lineage>
</organism>
<reference evidence="1 2" key="1">
    <citation type="submission" date="2018-08" db="EMBL/GenBank/DDBJ databases">
        <authorList>
            <person name="Laetsch R D."/>
            <person name="Stevens L."/>
            <person name="Kumar S."/>
            <person name="Blaxter L. M."/>
        </authorList>
    </citation>
    <scope>NUCLEOTIDE SEQUENCE [LARGE SCALE GENOMIC DNA]</scope>
</reference>
<name>A0A3P7K8E7_LITSI</name>
<gene>
    <name evidence="1" type="ORF">NLS_LOCUS9969</name>
</gene>
<proteinExistence type="predicted"/>
<dbReference type="PROSITE" id="PS51257">
    <property type="entry name" value="PROKAR_LIPOPROTEIN"/>
    <property type="match status" value="1"/>
</dbReference>